<feature type="region of interest" description="Disordered" evidence="2">
    <location>
        <begin position="140"/>
        <end position="186"/>
    </location>
</feature>
<feature type="compositionally biased region" description="Polar residues" evidence="2">
    <location>
        <begin position="401"/>
        <end position="412"/>
    </location>
</feature>
<feature type="compositionally biased region" description="Basic and acidic residues" evidence="2">
    <location>
        <begin position="367"/>
        <end position="379"/>
    </location>
</feature>
<dbReference type="Proteomes" id="UP000054279">
    <property type="component" value="Unassembled WGS sequence"/>
</dbReference>
<keyword evidence="1" id="KW-0175">Coiled coil</keyword>
<accession>A0A0C9UBZ9</accession>
<evidence type="ECO:0000313" key="4">
    <source>
        <dbReference type="Proteomes" id="UP000054279"/>
    </source>
</evidence>
<dbReference type="EMBL" id="KN838051">
    <property type="protein sequence ID" value="KIJ22630.1"/>
    <property type="molecule type" value="Genomic_DNA"/>
</dbReference>
<proteinExistence type="predicted"/>
<dbReference type="AlphaFoldDB" id="A0A0C9UBZ9"/>
<feature type="compositionally biased region" description="Basic and acidic residues" evidence="2">
    <location>
        <begin position="140"/>
        <end position="150"/>
    </location>
</feature>
<gene>
    <name evidence="3" type="ORF">M422DRAFT_276909</name>
</gene>
<evidence type="ECO:0000256" key="1">
    <source>
        <dbReference type="SAM" id="Coils"/>
    </source>
</evidence>
<keyword evidence="4" id="KW-1185">Reference proteome</keyword>
<protein>
    <submittedName>
        <fullName evidence="3">Uncharacterized protein</fullName>
    </submittedName>
</protein>
<evidence type="ECO:0000256" key="2">
    <source>
        <dbReference type="SAM" id="MobiDB-lite"/>
    </source>
</evidence>
<feature type="region of interest" description="Disordered" evidence="2">
    <location>
        <begin position="345"/>
        <end position="412"/>
    </location>
</feature>
<evidence type="ECO:0000313" key="3">
    <source>
        <dbReference type="EMBL" id="KIJ22630.1"/>
    </source>
</evidence>
<feature type="coiled-coil region" evidence="1">
    <location>
        <begin position="100"/>
        <end position="127"/>
    </location>
</feature>
<sequence>MTNAPIPAHILAWKASSDVICMEEIPVSDPTRTVQGFAPDKNFNVPAPKLAFDDPYEDDADCLNKVNKYWKVHDKERMQREACYKELLDAEVKAAEGRKAEENTWALEKAKEEAAGWEKEKEKEKETEQALEMAAWEKEKTVELEKEKEAGPSGNAKGKAREVPRTPRKVTPKKSQPEVRLESEGEGEENEEKLRCICCIKKNIPCVPQVGMKVCIACGKCKMKCEFFDKTAWAIMDGSRQITDSVQELVGLERRREAGRLEGVWYDHQRFMMEVEQRAAMDSAAADAKMLQLLELKSKGVEILADLEKWIRMEHGLVQDTLKEHTEDLTERMDAIQKRTAWTKNRLPKLNQESTPVPLAPVQGIKRKGDNERNRAEGSKKKKKKKVAEAADEESTMRSEALTSVAKTQSES</sequence>
<name>A0A0C9UBZ9_SPHS4</name>
<reference evidence="3 4" key="1">
    <citation type="submission" date="2014-06" db="EMBL/GenBank/DDBJ databases">
        <title>Evolutionary Origins and Diversification of the Mycorrhizal Mutualists.</title>
        <authorList>
            <consortium name="DOE Joint Genome Institute"/>
            <consortium name="Mycorrhizal Genomics Consortium"/>
            <person name="Kohler A."/>
            <person name="Kuo A."/>
            <person name="Nagy L.G."/>
            <person name="Floudas D."/>
            <person name="Copeland A."/>
            <person name="Barry K.W."/>
            <person name="Cichocki N."/>
            <person name="Veneault-Fourrey C."/>
            <person name="LaButti K."/>
            <person name="Lindquist E.A."/>
            <person name="Lipzen A."/>
            <person name="Lundell T."/>
            <person name="Morin E."/>
            <person name="Murat C."/>
            <person name="Riley R."/>
            <person name="Ohm R."/>
            <person name="Sun H."/>
            <person name="Tunlid A."/>
            <person name="Henrissat B."/>
            <person name="Grigoriev I.V."/>
            <person name="Hibbett D.S."/>
            <person name="Martin F."/>
        </authorList>
    </citation>
    <scope>NUCLEOTIDE SEQUENCE [LARGE SCALE GENOMIC DNA]</scope>
    <source>
        <strain evidence="3 4">SS14</strain>
    </source>
</reference>
<organism evidence="3 4">
    <name type="scientific">Sphaerobolus stellatus (strain SS14)</name>
    <dbReference type="NCBI Taxonomy" id="990650"/>
    <lineage>
        <taxon>Eukaryota</taxon>
        <taxon>Fungi</taxon>
        <taxon>Dikarya</taxon>
        <taxon>Basidiomycota</taxon>
        <taxon>Agaricomycotina</taxon>
        <taxon>Agaricomycetes</taxon>
        <taxon>Phallomycetidae</taxon>
        <taxon>Geastrales</taxon>
        <taxon>Sphaerobolaceae</taxon>
        <taxon>Sphaerobolus</taxon>
    </lineage>
</organism>
<dbReference type="HOGENOM" id="CLU_041952_0_0_1"/>